<name>A0AA38LXD2_9TREE</name>
<feature type="compositionally biased region" description="Polar residues" evidence="3">
    <location>
        <begin position="744"/>
        <end position="765"/>
    </location>
</feature>
<feature type="region of interest" description="Disordered" evidence="3">
    <location>
        <begin position="975"/>
        <end position="1007"/>
    </location>
</feature>
<feature type="compositionally biased region" description="Basic and acidic residues" evidence="3">
    <location>
        <begin position="243"/>
        <end position="253"/>
    </location>
</feature>
<feature type="compositionally biased region" description="Low complexity" evidence="3">
    <location>
        <begin position="1140"/>
        <end position="1198"/>
    </location>
</feature>
<feature type="compositionally biased region" description="Low complexity" evidence="3">
    <location>
        <begin position="350"/>
        <end position="376"/>
    </location>
</feature>
<keyword evidence="5" id="KW-1185">Reference proteome</keyword>
<dbReference type="SUPFAM" id="SSF52058">
    <property type="entry name" value="L domain-like"/>
    <property type="match status" value="1"/>
</dbReference>
<feature type="region of interest" description="Disordered" evidence="3">
    <location>
        <begin position="238"/>
        <end position="261"/>
    </location>
</feature>
<feature type="region of interest" description="Disordered" evidence="3">
    <location>
        <begin position="499"/>
        <end position="520"/>
    </location>
</feature>
<evidence type="ECO:0000256" key="2">
    <source>
        <dbReference type="ARBA" id="ARBA00022737"/>
    </source>
</evidence>
<feature type="compositionally biased region" description="Polar residues" evidence="3">
    <location>
        <begin position="1211"/>
        <end position="1221"/>
    </location>
</feature>
<feature type="region of interest" description="Disordered" evidence="3">
    <location>
        <begin position="893"/>
        <end position="945"/>
    </location>
</feature>
<feature type="region of interest" description="Disordered" evidence="3">
    <location>
        <begin position="1117"/>
        <end position="1232"/>
    </location>
</feature>
<dbReference type="Proteomes" id="UP001164286">
    <property type="component" value="Unassembled WGS sequence"/>
</dbReference>
<comment type="caution">
    <text evidence="4">The sequence shown here is derived from an EMBL/GenBank/DDBJ whole genome shotgun (WGS) entry which is preliminary data.</text>
</comment>
<feature type="compositionally biased region" description="Low complexity" evidence="3">
    <location>
        <begin position="906"/>
        <end position="915"/>
    </location>
</feature>
<dbReference type="InterPro" id="IPR032675">
    <property type="entry name" value="LRR_dom_sf"/>
</dbReference>
<dbReference type="GeneID" id="77728517"/>
<feature type="region of interest" description="Disordered" evidence="3">
    <location>
        <begin position="806"/>
        <end position="840"/>
    </location>
</feature>
<feature type="region of interest" description="Disordered" evidence="3">
    <location>
        <begin position="19"/>
        <end position="39"/>
    </location>
</feature>
<evidence type="ECO:0000313" key="4">
    <source>
        <dbReference type="EMBL" id="KAI9637889.1"/>
    </source>
</evidence>
<accession>A0AA38LXD2</accession>
<feature type="compositionally biased region" description="Polar residues" evidence="3">
    <location>
        <begin position="785"/>
        <end position="794"/>
    </location>
</feature>
<feature type="compositionally biased region" description="Basic residues" evidence="3">
    <location>
        <begin position="894"/>
        <end position="905"/>
    </location>
</feature>
<feature type="compositionally biased region" description="Low complexity" evidence="3">
    <location>
        <begin position="988"/>
        <end position="1000"/>
    </location>
</feature>
<evidence type="ECO:0000313" key="5">
    <source>
        <dbReference type="Proteomes" id="UP001164286"/>
    </source>
</evidence>
<feature type="region of interest" description="Disordered" evidence="3">
    <location>
        <begin position="450"/>
        <end position="471"/>
    </location>
</feature>
<proteinExistence type="predicted"/>
<organism evidence="4 5">
    <name type="scientific">Dioszegia hungarica</name>
    <dbReference type="NCBI Taxonomy" id="4972"/>
    <lineage>
        <taxon>Eukaryota</taxon>
        <taxon>Fungi</taxon>
        <taxon>Dikarya</taxon>
        <taxon>Basidiomycota</taxon>
        <taxon>Agaricomycotina</taxon>
        <taxon>Tremellomycetes</taxon>
        <taxon>Tremellales</taxon>
        <taxon>Bulleribasidiaceae</taxon>
        <taxon>Dioszegia</taxon>
    </lineage>
</organism>
<evidence type="ECO:0000256" key="3">
    <source>
        <dbReference type="SAM" id="MobiDB-lite"/>
    </source>
</evidence>
<protein>
    <submittedName>
        <fullName evidence="4">RAM signaling pathway protein-domain-containing protein</fullName>
    </submittedName>
</protein>
<feature type="region of interest" description="Disordered" evidence="3">
    <location>
        <begin position="709"/>
        <end position="794"/>
    </location>
</feature>
<dbReference type="PANTHER" id="PTHR45617">
    <property type="entry name" value="LEUCINE RICH REPEAT FAMILY PROTEIN"/>
    <property type="match status" value="1"/>
</dbReference>
<keyword evidence="1" id="KW-0433">Leucine-rich repeat</keyword>
<dbReference type="Gene3D" id="3.80.10.10">
    <property type="entry name" value="Ribonuclease Inhibitor"/>
    <property type="match status" value="1"/>
</dbReference>
<dbReference type="AlphaFoldDB" id="A0AA38LXD2"/>
<dbReference type="EMBL" id="JAKWFO010000003">
    <property type="protein sequence ID" value="KAI9637889.1"/>
    <property type="molecule type" value="Genomic_DNA"/>
</dbReference>
<dbReference type="InterPro" id="IPR019487">
    <property type="entry name" value="RAM_signalling_pathway_SOG2"/>
</dbReference>
<reference evidence="4" key="1">
    <citation type="journal article" date="2022" name="G3 (Bethesda)">
        <title>High quality genome of the basidiomycete yeast Dioszegia hungarica PDD-24b-2 isolated from cloud water.</title>
        <authorList>
            <person name="Jarrige D."/>
            <person name="Haridas S."/>
            <person name="Bleykasten-Grosshans C."/>
            <person name="Joly M."/>
            <person name="Nadalig T."/>
            <person name="Sancelme M."/>
            <person name="Vuilleumier S."/>
            <person name="Grigoriev I.V."/>
            <person name="Amato P."/>
            <person name="Bringel F."/>
        </authorList>
    </citation>
    <scope>NUCLEOTIDE SEQUENCE</scope>
    <source>
        <strain evidence="4">PDD-24b-2</strain>
    </source>
</reference>
<keyword evidence="2" id="KW-0677">Repeat</keyword>
<gene>
    <name evidence="4" type="ORF">MKK02DRAFT_35953</name>
</gene>
<feature type="region of interest" description="Disordered" evidence="3">
    <location>
        <begin position="335"/>
        <end position="404"/>
    </location>
</feature>
<dbReference type="RefSeq" id="XP_052947666.1">
    <property type="nucleotide sequence ID" value="XM_053089312.1"/>
</dbReference>
<sequence length="1256" mass="133729">MAREGRDVFMAVRNLRGLRESAEDSPTSPVREFGGSGDHSFVRSMSVGTDATLGQFSDTQPQEVMAEEEEGDETYTLDKIRHALKKSNDGGNTLDLSRRGIQQIGPAAVEVFRKGVGQDRKGVYRLALSYNSLRDNGLDYSFCRLSRLRYLNLKGNNFTVFPLALTEMPGLDILDMSKNQLRAFPDQPGRLMHIRVLSITNNKLVTLPSYLTKFDDLQVFKVDNNPIEWPPREVLGALVDGDSTSRERDESGRAGRAKKKEADLRPWIENMKSWMRQRVEASETLLEQEGEVETTYAAASRLSGRPGRSRPNVLHPLLQAQNLRSTTLSTDNLAKLASPAKPPPLQIPVSHSRQPSTSTPPTSAISYSSTHSRQSSTNLPPPPPIPAAAAGHSRGASYTATQRLSASLASKKSLPDLRQSHAKIISDWREGGQDVVEVRTLGLGIKSPISARFNPTPTPPRTAEMVKSPSSASFLTDKERMRTLSRKGSTDMLRRVKGSLGPELSMGEKRNSQEGPLVDDSRNSYFRRLSTLPVSSISKAIPPSLLRCVDAIRGILFALSQLHSALRQYLVFAVSDRVANLFSKVLDPASGRMAALINALDRFDSMSRRGTPPVSAIRGVMDATRASISTFAKVVGVLRLQMPALKGTDVRYTRTLLLMIYGSMAEVSYSWTAIAPLLADLKVLMVSDGQGLAVRAVWGGTKMAASASFGGRTPISPIPERGESHSPPSASRSERTEKALGTSPLHQSVSAVDPSLSPTPVSTALGSGASAGRGVPIGGNRNRRQAGSFSTQDVQRGMQMVGQGSPVALTEGGWGRHKSSGSANSLLPRTEESDAEDEEARMLSALEDEELDTMLPNPPFALRAGVSNSSTINLPQTPPEHTAALQPIAMLHTTSHHSHSRRGHHGPSSSSGSSHMLQTNGYGVPRKSSIDIRPPTPASASASAGQLDEDLLDTIESATDVAFTAWLRIAEDVGASSPPSLAPGHQKSPSQSSLSSGPYSANDSRRPSTISARHYADLLDLLSSSEQTTSTLRECLMGIRANPHSPSQYAALHTHAQNFVKTVVKVTELIMNISATHSFPSGVKSCCARLVQFTREFAILFSVSNIRPGTSASMRSLTAAPGGAGGGGASGGHGQLSARSTSPMPLSSRSRSTTRSGSNSGSGSGSAPLSGSHTPRSGSMGMGMSQMGMGMYGAAGESSTEDLLAPHSAITPGSGNWTSAGSAGPPSAGLRGLQLPSRQAALARRRAGPGGGVPVR</sequence>
<feature type="compositionally biased region" description="Gly residues" evidence="3">
    <location>
        <begin position="1122"/>
        <end position="1134"/>
    </location>
</feature>
<dbReference type="Pfam" id="PF10428">
    <property type="entry name" value="SOG2"/>
    <property type="match status" value="1"/>
</dbReference>
<evidence type="ECO:0000256" key="1">
    <source>
        <dbReference type="ARBA" id="ARBA00022614"/>
    </source>
</evidence>